<dbReference type="SUPFAM" id="SSF69593">
    <property type="entry name" value="Glycerol-3-phosphate (1)-acyltransferase"/>
    <property type="match status" value="1"/>
</dbReference>
<dbReference type="InterPro" id="IPR002123">
    <property type="entry name" value="Plipid/glycerol_acylTrfase"/>
</dbReference>
<dbReference type="SMART" id="SM00563">
    <property type="entry name" value="PlsC"/>
    <property type="match status" value="1"/>
</dbReference>
<dbReference type="Pfam" id="PF01553">
    <property type="entry name" value="Acyltransferase"/>
    <property type="match status" value="1"/>
</dbReference>
<keyword evidence="6" id="KW-0472">Membrane</keyword>
<keyword evidence="5" id="KW-0443">Lipid metabolism</keyword>
<dbReference type="CDD" id="cd07989">
    <property type="entry name" value="LPLAT_AGPAT-like"/>
    <property type="match status" value="1"/>
</dbReference>
<dbReference type="PANTHER" id="PTHR10434">
    <property type="entry name" value="1-ACYL-SN-GLYCEROL-3-PHOSPHATE ACYLTRANSFERASE"/>
    <property type="match status" value="1"/>
</dbReference>
<comment type="catalytic activity">
    <reaction evidence="5">
        <text>a 1-acyl-sn-glycero-3-phosphate + an acyl-CoA = a 1,2-diacyl-sn-glycero-3-phosphate + CoA</text>
        <dbReference type="Rhea" id="RHEA:19709"/>
        <dbReference type="ChEBI" id="CHEBI:57287"/>
        <dbReference type="ChEBI" id="CHEBI:57970"/>
        <dbReference type="ChEBI" id="CHEBI:58342"/>
        <dbReference type="ChEBI" id="CHEBI:58608"/>
        <dbReference type="EC" id="2.3.1.51"/>
    </reaction>
</comment>
<dbReference type="PANTHER" id="PTHR10434:SF11">
    <property type="entry name" value="1-ACYL-SN-GLYCEROL-3-PHOSPHATE ACYLTRANSFERASE"/>
    <property type="match status" value="1"/>
</dbReference>
<dbReference type="GO" id="GO:0006654">
    <property type="term" value="P:phosphatidic acid biosynthetic process"/>
    <property type="evidence" value="ECO:0007669"/>
    <property type="project" value="TreeGrafter"/>
</dbReference>
<evidence type="ECO:0000256" key="3">
    <source>
        <dbReference type="ARBA" id="ARBA00022679"/>
    </source>
</evidence>
<evidence type="ECO:0000256" key="6">
    <source>
        <dbReference type="SAM" id="Phobius"/>
    </source>
</evidence>
<keyword evidence="4 5" id="KW-0012">Acyltransferase</keyword>
<organism evidence="8">
    <name type="scientific">Graphocephala atropunctata</name>
    <dbReference type="NCBI Taxonomy" id="36148"/>
    <lineage>
        <taxon>Eukaryota</taxon>
        <taxon>Metazoa</taxon>
        <taxon>Ecdysozoa</taxon>
        <taxon>Arthropoda</taxon>
        <taxon>Hexapoda</taxon>
        <taxon>Insecta</taxon>
        <taxon>Pterygota</taxon>
        <taxon>Neoptera</taxon>
        <taxon>Paraneoptera</taxon>
        <taxon>Hemiptera</taxon>
        <taxon>Auchenorrhyncha</taxon>
        <taxon>Membracoidea</taxon>
        <taxon>Cicadellidae</taxon>
        <taxon>Cicadellinae</taxon>
        <taxon>Cicadellini</taxon>
        <taxon>Graphocephala</taxon>
    </lineage>
</organism>
<accession>A0A1B6M130</accession>
<sequence>MLGKVLYLSQFVSDCLFLFVVFKSGMLVMSLPTELLGGAVLVFIFCLFSVSHMFRYYIKFIIFMLLSLVFATIFIPVMFLRPKDYRNALMPAWGARQISRLLGLKWEMQGKDNIVKDSGCVVVINHQSGLDLLVLAEIWPVMERCTVISKQEVFYLWPFGLAAWLWGTIFINRLNNEQAQSAINKTGETIRTNKARLCMFPEGTRHGGKELLPFKKGAFHVAIASQTPIQPVVVSQYHFLDSENHIFNTGKSLIKILPPIPTEGLTKSDLESLTARTHSVMSEEYTKLSAQVLLQATKCDQ</sequence>
<evidence type="ECO:0000256" key="2">
    <source>
        <dbReference type="ARBA" id="ARBA00008655"/>
    </source>
</evidence>
<dbReference type="EC" id="2.3.1.51" evidence="5"/>
<comment type="similarity">
    <text evidence="2 5">Belongs to the 1-acyl-sn-glycerol-3-phosphate acyltransferase family.</text>
</comment>
<feature type="transmembrane region" description="Helical" evidence="6">
    <location>
        <begin position="153"/>
        <end position="171"/>
    </location>
</feature>
<reference evidence="8" key="1">
    <citation type="submission" date="2015-11" db="EMBL/GenBank/DDBJ databases">
        <title>De novo transcriptome assembly of four potential Pierce s Disease insect vectors from Arizona vineyards.</title>
        <authorList>
            <person name="Tassone E.E."/>
        </authorList>
    </citation>
    <scope>NUCLEOTIDE SEQUENCE</scope>
</reference>
<name>A0A1B6M130_9HEMI</name>
<dbReference type="NCBIfam" id="TIGR00530">
    <property type="entry name" value="AGP_acyltrn"/>
    <property type="match status" value="1"/>
</dbReference>
<dbReference type="GO" id="GO:0005783">
    <property type="term" value="C:endoplasmic reticulum"/>
    <property type="evidence" value="ECO:0007669"/>
    <property type="project" value="TreeGrafter"/>
</dbReference>
<gene>
    <name evidence="8" type="ORF">g.42289</name>
</gene>
<dbReference type="EMBL" id="GEBQ01010344">
    <property type="protein sequence ID" value="JAT29633.1"/>
    <property type="molecule type" value="Transcribed_RNA"/>
</dbReference>
<evidence type="ECO:0000256" key="1">
    <source>
        <dbReference type="ARBA" id="ARBA00004728"/>
    </source>
</evidence>
<keyword evidence="5" id="KW-1208">Phospholipid metabolism</keyword>
<feature type="transmembrane region" description="Helical" evidence="6">
    <location>
        <begin position="35"/>
        <end position="54"/>
    </location>
</feature>
<comment type="domain">
    <text evidence="5">The HXXXXD motif is essential for acyltransferase activity and may constitute the binding site for the phosphate moiety of the glycerol-3-phosphate.</text>
</comment>
<evidence type="ECO:0000259" key="7">
    <source>
        <dbReference type="SMART" id="SM00563"/>
    </source>
</evidence>
<keyword evidence="6" id="KW-1133">Transmembrane helix</keyword>
<dbReference type="AlphaFoldDB" id="A0A1B6M130"/>
<dbReference type="GO" id="GO:0003841">
    <property type="term" value="F:1-acylglycerol-3-phosphate O-acyltransferase activity"/>
    <property type="evidence" value="ECO:0007669"/>
    <property type="project" value="UniProtKB-UniRule"/>
</dbReference>
<protein>
    <recommendedName>
        <fullName evidence="5">1-acyl-sn-glycerol-3-phosphate acyltransferase</fullName>
        <ecNumber evidence="5">2.3.1.51</ecNumber>
    </recommendedName>
</protein>
<evidence type="ECO:0000256" key="5">
    <source>
        <dbReference type="RuleBase" id="RU361267"/>
    </source>
</evidence>
<feature type="domain" description="Phospholipid/glycerol acyltransferase" evidence="7">
    <location>
        <begin position="120"/>
        <end position="237"/>
    </location>
</feature>
<dbReference type="GO" id="GO:0016020">
    <property type="term" value="C:membrane"/>
    <property type="evidence" value="ECO:0007669"/>
    <property type="project" value="InterPro"/>
</dbReference>
<evidence type="ECO:0000256" key="4">
    <source>
        <dbReference type="ARBA" id="ARBA00023315"/>
    </source>
</evidence>
<proteinExistence type="inferred from homology"/>
<keyword evidence="5" id="KW-0594">Phospholipid biosynthesis</keyword>
<keyword evidence="6" id="KW-0812">Transmembrane</keyword>
<evidence type="ECO:0000313" key="8">
    <source>
        <dbReference type="EMBL" id="JAT29633.1"/>
    </source>
</evidence>
<comment type="pathway">
    <text evidence="1">Phospholipid metabolism; CDP-diacylglycerol biosynthesis; CDP-diacylglycerol from sn-glycerol 3-phosphate: step 2/3.</text>
</comment>
<dbReference type="InterPro" id="IPR004552">
    <property type="entry name" value="AGP_acyltrans"/>
</dbReference>
<keyword evidence="3 5" id="KW-0808">Transferase</keyword>
<keyword evidence="5" id="KW-0444">Lipid biosynthesis</keyword>
<feature type="transmembrane region" description="Helical" evidence="6">
    <location>
        <begin position="60"/>
        <end position="80"/>
    </location>
</feature>